<dbReference type="EMBL" id="NRRL01000006">
    <property type="protein sequence ID" value="MBK1667397.1"/>
    <property type="molecule type" value="Genomic_DNA"/>
</dbReference>
<keyword evidence="2" id="KW-1185">Reference proteome</keyword>
<gene>
    <name evidence="1" type="ORF">CKO28_05055</name>
</gene>
<proteinExistence type="predicted"/>
<name>A0ABS1DB98_9PROT</name>
<sequence length="188" mass="21150">MAARSLDHKAAVAAAMDIAFFTCQDKPMPFWPENLHISDADAEDAHAPFMTEAMLYGLLGKEDARSLLNRFRTLMTALGYPEESQHWLLNEAYETRVRTTFTLKIERGPAYDTLKQAIRNQGSILKHAGSPRIDGSELVFKEITHAQEAALRRAIRVTGYPHAPSVQCRRFLTSRDLAELNQDAAPEH</sequence>
<dbReference type="Proteomes" id="UP001296873">
    <property type="component" value="Unassembled WGS sequence"/>
</dbReference>
<dbReference type="RefSeq" id="WP_200339467.1">
    <property type="nucleotide sequence ID" value="NZ_NRRL01000006.1"/>
</dbReference>
<organism evidence="1 2">
    <name type="scientific">Rhodovibrio sodomensis</name>
    <dbReference type="NCBI Taxonomy" id="1088"/>
    <lineage>
        <taxon>Bacteria</taxon>
        <taxon>Pseudomonadati</taxon>
        <taxon>Pseudomonadota</taxon>
        <taxon>Alphaproteobacteria</taxon>
        <taxon>Rhodospirillales</taxon>
        <taxon>Rhodovibrionaceae</taxon>
        <taxon>Rhodovibrio</taxon>
    </lineage>
</organism>
<evidence type="ECO:0000313" key="1">
    <source>
        <dbReference type="EMBL" id="MBK1667397.1"/>
    </source>
</evidence>
<protein>
    <submittedName>
        <fullName evidence="1">Uncharacterized protein</fullName>
    </submittedName>
</protein>
<comment type="caution">
    <text evidence="1">The sequence shown here is derived from an EMBL/GenBank/DDBJ whole genome shotgun (WGS) entry which is preliminary data.</text>
</comment>
<evidence type="ECO:0000313" key="2">
    <source>
        <dbReference type="Proteomes" id="UP001296873"/>
    </source>
</evidence>
<accession>A0ABS1DB98</accession>
<reference evidence="1 2" key="1">
    <citation type="journal article" date="2020" name="Microorganisms">
        <title>Osmotic Adaptation and Compatible Solute Biosynthesis of Phototrophic Bacteria as Revealed from Genome Analyses.</title>
        <authorList>
            <person name="Imhoff J.F."/>
            <person name="Rahn T."/>
            <person name="Kunzel S."/>
            <person name="Keller A."/>
            <person name="Neulinger S.C."/>
        </authorList>
    </citation>
    <scope>NUCLEOTIDE SEQUENCE [LARGE SCALE GENOMIC DNA]</scope>
    <source>
        <strain evidence="1 2">DSM 9895</strain>
    </source>
</reference>